<dbReference type="InterPro" id="IPR002347">
    <property type="entry name" value="SDR_fam"/>
</dbReference>
<name>A0ABS9QX41_9GAMM</name>
<evidence type="ECO:0000256" key="1">
    <source>
        <dbReference type="ARBA" id="ARBA00006484"/>
    </source>
</evidence>
<dbReference type="PANTHER" id="PTHR43115">
    <property type="entry name" value="DEHYDROGENASE/REDUCTASE SDR FAMILY MEMBER 11"/>
    <property type="match status" value="1"/>
</dbReference>
<dbReference type="PROSITE" id="PS00061">
    <property type="entry name" value="ADH_SHORT"/>
    <property type="match status" value="1"/>
</dbReference>
<dbReference type="SMART" id="SM00822">
    <property type="entry name" value="PKS_KR"/>
    <property type="match status" value="1"/>
</dbReference>
<dbReference type="Gene3D" id="3.40.50.720">
    <property type="entry name" value="NAD(P)-binding Rossmann-like Domain"/>
    <property type="match status" value="1"/>
</dbReference>
<dbReference type="PANTHER" id="PTHR43115:SF4">
    <property type="entry name" value="DEHYDROGENASE_REDUCTASE SDR FAMILY MEMBER 11"/>
    <property type="match status" value="1"/>
</dbReference>
<organism evidence="5 6">
    <name type="scientific">Shewanella cutis</name>
    <dbReference type="NCBI Taxonomy" id="2766780"/>
    <lineage>
        <taxon>Bacteria</taxon>
        <taxon>Pseudomonadati</taxon>
        <taxon>Pseudomonadota</taxon>
        <taxon>Gammaproteobacteria</taxon>
        <taxon>Alteromonadales</taxon>
        <taxon>Shewanellaceae</taxon>
        <taxon>Shewanella</taxon>
    </lineage>
</organism>
<protein>
    <submittedName>
        <fullName evidence="5">SDR family oxidoreductase</fullName>
    </submittedName>
</protein>
<keyword evidence="2" id="KW-0560">Oxidoreductase</keyword>
<dbReference type="InterPro" id="IPR020904">
    <property type="entry name" value="Sc_DH/Rdtase_CS"/>
</dbReference>
<proteinExistence type="inferred from homology"/>
<evidence type="ECO:0000259" key="4">
    <source>
        <dbReference type="SMART" id="SM00822"/>
    </source>
</evidence>
<sequence length="243" mass="25645">MTNANKSLVVITGASSGIGAAIAKSFSAAGHPLLLLARRAEAMQALALPNSLSISVDVTNASAIKAAISQAEAQFGPVGCLINNAGVMLLGQIDTQDPNEWSRMLNINVMGVLNGIHAVLAGMKARKNGTIINISSVAGRKTFPNHAAYCATKFAVHALTENIREEVAMDDVRLITIAPGAVETELLSHTTDEAIKAGYHDWKEQMGGVITPENVAAATLFAWQQPQNVCVREIVLAPTRQQP</sequence>
<dbReference type="Proteomes" id="UP000829384">
    <property type="component" value="Unassembled WGS sequence"/>
</dbReference>
<evidence type="ECO:0000256" key="3">
    <source>
        <dbReference type="RuleBase" id="RU000363"/>
    </source>
</evidence>
<gene>
    <name evidence="5" type="ORF">H9J30_13275</name>
</gene>
<evidence type="ECO:0000313" key="6">
    <source>
        <dbReference type="Proteomes" id="UP000829384"/>
    </source>
</evidence>
<feature type="domain" description="Ketoreductase" evidence="4">
    <location>
        <begin position="7"/>
        <end position="166"/>
    </location>
</feature>
<dbReference type="Pfam" id="PF00106">
    <property type="entry name" value="adh_short"/>
    <property type="match status" value="1"/>
</dbReference>
<evidence type="ECO:0000256" key="2">
    <source>
        <dbReference type="ARBA" id="ARBA00023002"/>
    </source>
</evidence>
<dbReference type="SUPFAM" id="SSF51735">
    <property type="entry name" value="NAD(P)-binding Rossmann-fold domains"/>
    <property type="match status" value="1"/>
</dbReference>
<evidence type="ECO:0000313" key="5">
    <source>
        <dbReference type="EMBL" id="MCG9964879.1"/>
    </source>
</evidence>
<accession>A0ABS9QX41</accession>
<dbReference type="InterPro" id="IPR057326">
    <property type="entry name" value="KR_dom"/>
</dbReference>
<dbReference type="PRINTS" id="PR00081">
    <property type="entry name" value="GDHRDH"/>
</dbReference>
<comment type="similarity">
    <text evidence="1 3">Belongs to the short-chain dehydrogenases/reductases (SDR) family.</text>
</comment>
<keyword evidence="6" id="KW-1185">Reference proteome</keyword>
<dbReference type="EMBL" id="JACSDI010000009">
    <property type="protein sequence ID" value="MCG9964879.1"/>
    <property type="molecule type" value="Genomic_DNA"/>
</dbReference>
<dbReference type="RefSeq" id="WP_240131443.1">
    <property type="nucleotide sequence ID" value="NZ_JACSDI010000009.1"/>
</dbReference>
<reference evidence="5 6" key="1">
    <citation type="submission" date="2020-08" db="EMBL/GenBank/DDBJ databases">
        <title>Whole genome sequence of Shewanella sp strain PS-2.</title>
        <authorList>
            <person name="Das S.K."/>
        </authorList>
    </citation>
    <scope>NUCLEOTIDE SEQUENCE [LARGE SCALE GENOMIC DNA]</scope>
    <source>
        <strain evidence="5 6">PS-2</strain>
    </source>
</reference>
<comment type="caution">
    <text evidence="5">The sequence shown here is derived from an EMBL/GenBank/DDBJ whole genome shotgun (WGS) entry which is preliminary data.</text>
</comment>
<dbReference type="PRINTS" id="PR00080">
    <property type="entry name" value="SDRFAMILY"/>
</dbReference>
<dbReference type="InterPro" id="IPR036291">
    <property type="entry name" value="NAD(P)-bd_dom_sf"/>
</dbReference>